<evidence type="ECO:0000313" key="5">
    <source>
        <dbReference type="Proteomes" id="UP000485058"/>
    </source>
</evidence>
<evidence type="ECO:0000313" key="4">
    <source>
        <dbReference type="EMBL" id="GFH08467.1"/>
    </source>
</evidence>
<dbReference type="PROSITE" id="PS00107">
    <property type="entry name" value="PROTEIN_KINASE_ATP"/>
    <property type="match status" value="1"/>
</dbReference>
<dbReference type="InterPro" id="IPR017441">
    <property type="entry name" value="Protein_kinase_ATP_BS"/>
</dbReference>
<feature type="region of interest" description="Disordered" evidence="2">
    <location>
        <begin position="686"/>
        <end position="720"/>
    </location>
</feature>
<dbReference type="EMBL" id="BLLF01000163">
    <property type="protein sequence ID" value="GFH08467.1"/>
    <property type="molecule type" value="Genomic_DNA"/>
</dbReference>
<keyword evidence="3" id="KW-0812">Transmembrane</keyword>
<dbReference type="Gene3D" id="3.30.200.20">
    <property type="entry name" value="Phosphorylase Kinase, domain 1"/>
    <property type="match status" value="1"/>
</dbReference>
<feature type="transmembrane region" description="Helical" evidence="3">
    <location>
        <begin position="110"/>
        <end position="135"/>
    </location>
</feature>
<feature type="binding site" evidence="1">
    <location>
        <position position="1152"/>
    </location>
    <ligand>
        <name>ATP</name>
        <dbReference type="ChEBI" id="CHEBI:30616"/>
    </ligand>
</feature>
<reference evidence="4 5" key="1">
    <citation type="submission" date="2020-02" db="EMBL/GenBank/DDBJ databases">
        <title>Draft genome sequence of Haematococcus lacustris strain NIES-144.</title>
        <authorList>
            <person name="Morimoto D."/>
            <person name="Nakagawa S."/>
            <person name="Yoshida T."/>
            <person name="Sawayama S."/>
        </authorList>
    </citation>
    <scope>NUCLEOTIDE SEQUENCE [LARGE SCALE GENOMIC DNA]</scope>
    <source>
        <strain evidence="4 5">NIES-144</strain>
    </source>
</reference>
<keyword evidence="5" id="KW-1185">Reference proteome</keyword>
<protein>
    <recommendedName>
        <fullName evidence="6">Protein kinase domain-containing protein</fullName>
    </recommendedName>
</protein>
<gene>
    <name evidence="4" type="ORF">HaLaN_03437</name>
</gene>
<dbReference type="Proteomes" id="UP000485058">
    <property type="component" value="Unassembled WGS sequence"/>
</dbReference>
<proteinExistence type="predicted"/>
<keyword evidence="3" id="KW-0472">Membrane</keyword>
<feature type="region of interest" description="Disordered" evidence="2">
    <location>
        <begin position="1178"/>
        <end position="1211"/>
    </location>
</feature>
<organism evidence="4 5">
    <name type="scientific">Haematococcus lacustris</name>
    <name type="common">Green alga</name>
    <name type="synonym">Haematococcus pluvialis</name>
    <dbReference type="NCBI Taxonomy" id="44745"/>
    <lineage>
        <taxon>Eukaryota</taxon>
        <taxon>Viridiplantae</taxon>
        <taxon>Chlorophyta</taxon>
        <taxon>core chlorophytes</taxon>
        <taxon>Chlorophyceae</taxon>
        <taxon>CS clade</taxon>
        <taxon>Chlamydomonadales</taxon>
        <taxon>Haematococcaceae</taxon>
        <taxon>Haematococcus</taxon>
    </lineage>
</organism>
<evidence type="ECO:0000256" key="1">
    <source>
        <dbReference type="PROSITE-ProRule" id="PRU10141"/>
    </source>
</evidence>
<comment type="caution">
    <text evidence="4">The sequence shown here is derived from an EMBL/GenBank/DDBJ whole genome shotgun (WGS) entry which is preliminary data.</text>
</comment>
<accession>A0A699YEF8</accession>
<dbReference type="InterPro" id="IPR011009">
    <property type="entry name" value="Kinase-like_dom_sf"/>
</dbReference>
<keyword evidence="1" id="KW-0547">Nucleotide-binding</keyword>
<dbReference type="SUPFAM" id="SSF56112">
    <property type="entry name" value="Protein kinase-like (PK-like)"/>
    <property type="match status" value="1"/>
</dbReference>
<evidence type="ECO:0000256" key="3">
    <source>
        <dbReference type="SAM" id="Phobius"/>
    </source>
</evidence>
<feature type="region of interest" description="Disordered" evidence="2">
    <location>
        <begin position="999"/>
        <end position="1022"/>
    </location>
</feature>
<dbReference type="GO" id="GO:0005524">
    <property type="term" value="F:ATP binding"/>
    <property type="evidence" value="ECO:0007669"/>
    <property type="project" value="UniProtKB-UniRule"/>
</dbReference>
<evidence type="ECO:0000256" key="2">
    <source>
        <dbReference type="SAM" id="MobiDB-lite"/>
    </source>
</evidence>
<keyword evidence="3" id="KW-1133">Transmembrane helix</keyword>
<name>A0A699YEF8_HAELA</name>
<evidence type="ECO:0008006" key="6">
    <source>
        <dbReference type="Google" id="ProtNLM"/>
    </source>
</evidence>
<keyword evidence="1" id="KW-0067">ATP-binding</keyword>
<feature type="region of interest" description="Disordered" evidence="2">
    <location>
        <begin position="943"/>
        <end position="974"/>
    </location>
</feature>
<sequence length="1368" mass="144202">MKAQGPSSLCQAPTCSSWQSATTSGPHGIGGWTGTLGIWGEHAAPPGVVPLGRPGGSAWSSSSLVVVLMSSPTIWWRSCHRYEVCSQQGCGCEGSRSAPKQGQAGLQSSVAVCLFAISGFGAGAFYSPALLLMFAGCSWLRCLGSDGCGSNQCCQQQQQRCALNSDRSTRQSFAQSGEVEAPSLTQLNELLRKLGSAHARGEGLQCLLSTIATELHLPYLSFAVVCPGVEEYCVLAAYSKAHPGAVALGHPATVRGSCIDLLSHSKACHAVTIDPGGLASTTAQQLPDDWKHLAMQHGFTSFTVAAVPLRAESSADSLSSSIFAPPSLAALIAADHPNPHQPCRSCGINGAGSHTTAVIPPGRLTSPGWVAALEAVALWLAAVLGALSQELLEQAALASKVAASLDLQQLAITLITCLSKSGVLGLCHSYSSKVLRALSYLFDQPRGNVWGVHHLIPLTFWCCMTWSIAASRQTAGIQLTTRIAFIRPDARCAMVFEERPLLQRVTSGGSVVGPSTSHRPAQRRSSVSLLLHNNPAIDSPKQQSTATDKAMQWPTPVPGMDTFAPHAIMLDEVHPMPTERLGASPKSVSSLQLCSRLPSLMAAETALPQVLGHAVMLEQTLLGQVVETPRHRLMVPDCTIEGQEGVRKDMFLTLHMTHPLRSLLLVALSQHQALQAAWSSCSPSSTSTAKHYAPPQPSYSTSAHPAASRPPAKPAEMGAAATAEMTAPAIGDVAAAATECAPFLAVYLCSPHTLPPSTLQALMTWVERTLHGLGPLLLHKLLYPVSEPAAAAAAVPSMLVGMHPSWGAWPVPSLADEYAMLVKHALDPSCVSAKPGRHCRHLLGRASQLASQAWDEPSEEGCQDDVEQEPGKLQLVMPTDGLSTRTSLNLKAQTPPLTPACRPRDILSPQGSPPVGMLKSLLQSFTRQRPALAANALESNADTSALPRVQASTNLKPGGWPMSRQGCNEGSPGPRFRAVNFAQPSSLAVAGAVSKVMAQPSSSASGPGLPKQASLHHKRLPVSQRKSLSFSFIQTSRSRLHQQQLMPLVMGLQDKLRTLQGHAQVAKHAQTAAAATGFMLGCQVGPPGTGGRLAGNPPAGLLPPRHAVSQVGSEAGEPEYELADLSVIQLIGRGGFGSVYRGSLQGMDCAVKIIYNREPAGWQGGGARALAAAARAVARSSEHQQRQPRKGHSVRAALGVKSHSSHTHHSSATLQALTLPNSHDTDTPNDPAALLTLAEARQTKVATEQTRLAPEVDASKASVRAAAMAAKHQMQKALELAVLTTVSHPNVLQVHCYFQDVIVVAPTLEEQYSLKAQQQYGAPLSMLLLFEAGHFETAAPQAATPMLTTVMKKGGRTPHEPGAGREAL</sequence>